<dbReference type="KEGG" id="pbf:CFX0092_B0086"/>
<dbReference type="PROSITE" id="PS51257">
    <property type="entry name" value="PROKAR_LIPOPROTEIN"/>
    <property type="match status" value="1"/>
</dbReference>
<dbReference type="EMBL" id="LN890656">
    <property type="protein sequence ID" value="CUS05620.1"/>
    <property type="molecule type" value="Genomic_DNA"/>
</dbReference>
<organism evidence="1 2">
    <name type="scientific">Candidatus Promineifilum breve</name>
    <dbReference type="NCBI Taxonomy" id="1806508"/>
    <lineage>
        <taxon>Bacteria</taxon>
        <taxon>Bacillati</taxon>
        <taxon>Chloroflexota</taxon>
        <taxon>Ardenticatenia</taxon>
        <taxon>Candidatus Promineifilales</taxon>
        <taxon>Candidatus Promineifilaceae</taxon>
        <taxon>Candidatus Promineifilum</taxon>
    </lineage>
</organism>
<reference evidence="1" key="1">
    <citation type="submission" date="2016-01" db="EMBL/GenBank/DDBJ databases">
        <authorList>
            <person name="Mcilroy J.S."/>
            <person name="Karst M S."/>
            <person name="Albertsen M."/>
        </authorList>
    </citation>
    <scope>NUCLEOTIDE SEQUENCE</scope>
    <source>
        <strain evidence="1">Cfx-K</strain>
    </source>
</reference>
<protein>
    <recommendedName>
        <fullName evidence="3">Glycosyl hydrolase family 98 putative carbohydrate-binding module domain-containing protein</fullName>
    </recommendedName>
</protein>
<dbReference type="Proteomes" id="UP000215027">
    <property type="component" value="Chromosome II"/>
</dbReference>
<name>A0A160T9A8_9CHLR</name>
<accession>A0A160T9A8</accession>
<dbReference type="AlphaFoldDB" id="A0A160T9A8"/>
<evidence type="ECO:0000313" key="1">
    <source>
        <dbReference type="EMBL" id="CUS05620.1"/>
    </source>
</evidence>
<dbReference type="RefSeq" id="WP_095045012.1">
    <property type="nucleotide sequence ID" value="NZ_LN890656.1"/>
</dbReference>
<evidence type="ECO:0008006" key="3">
    <source>
        <dbReference type="Google" id="ProtNLM"/>
    </source>
</evidence>
<sequence>MNRQFAGLTFLLAIVAFIAVGCGGPLATVMPGSMGGAFAAAPAGTIDLLALAPAATWESGQLLPGGGLGQMTALPWRDSQFAGFVAVADYILEDGSTRPALESHPMWVNQGTIAGRFQWVALPAGAVFEAEVGFLTGAINSDGVSFQVYETHYDANGAPVRTLVAQATERCDGFLTPLRIDLAHLAGKIVSIELRVDAGGTSTEDWAVWVAPRISGW</sequence>
<proteinExistence type="predicted"/>
<evidence type="ECO:0000313" key="2">
    <source>
        <dbReference type="Proteomes" id="UP000215027"/>
    </source>
</evidence>
<gene>
    <name evidence="1" type="ORF">CFX0092_B0086</name>
</gene>
<keyword evidence="2" id="KW-1185">Reference proteome</keyword>
<dbReference type="OrthoDB" id="159249at2"/>